<proteinExistence type="predicted"/>
<keyword evidence="1" id="KW-0472">Membrane</keyword>
<feature type="transmembrane region" description="Helical" evidence="1">
    <location>
        <begin position="152"/>
        <end position="172"/>
    </location>
</feature>
<evidence type="ECO:0000256" key="1">
    <source>
        <dbReference type="SAM" id="Phobius"/>
    </source>
</evidence>
<feature type="transmembrane region" description="Helical" evidence="1">
    <location>
        <begin position="33"/>
        <end position="54"/>
    </location>
</feature>
<sequence length="182" mass="19466">MQLLSTLATIGFVLPVFAALMGMLLARRDYSVAAAWGGGVVLSLLIALAIRGMLRADPDLPHFPSGHVTLAVAFYGGLLVIYLRGGHSHGRMALPVILTALASIALVEGWSRVLLTEHTWVDVIGGFLVGSLGLLATGCPWAVRRIQRGSRLYLAATLAVAIPLAFLNVRWLDSLIRTFVVL</sequence>
<keyword evidence="4" id="KW-1185">Reference proteome</keyword>
<dbReference type="InterPro" id="IPR000326">
    <property type="entry name" value="PAP2/HPO"/>
</dbReference>
<feature type="transmembrane region" description="Helical" evidence="1">
    <location>
        <begin position="6"/>
        <end position="26"/>
    </location>
</feature>
<name>A0A248K4J8_9PROT</name>
<dbReference type="RefSeq" id="WP_050897954.1">
    <property type="nucleotide sequence ID" value="NZ_CP022113.1"/>
</dbReference>
<feature type="domain" description="Phosphatidic acid phosphatase type 2/haloperoxidase" evidence="2">
    <location>
        <begin position="61"/>
        <end position="135"/>
    </location>
</feature>
<keyword evidence="1" id="KW-1133">Transmembrane helix</keyword>
<keyword evidence="1" id="KW-0812">Transmembrane</keyword>
<dbReference type="Gene3D" id="1.20.144.10">
    <property type="entry name" value="Phosphatidic acid phosphatase type 2/haloperoxidase"/>
    <property type="match status" value="1"/>
</dbReference>
<protein>
    <recommendedName>
        <fullName evidence="2">Phosphatidic acid phosphatase type 2/haloperoxidase domain-containing protein</fullName>
    </recommendedName>
</protein>
<gene>
    <name evidence="3" type="ORF">Y958_31115</name>
</gene>
<dbReference type="Proteomes" id="UP000197153">
    <property type="component" value="Chromosome 4"/>
</dbReference>
<dbReference type="SUPFAM" id="SSF48317">
    <property type="entry name" value="Acid phosphatase/Vanadium-dependent haloperoxidase"/>
    <property type="match status" value="1"/>
</dbReference>
<accession>A0A248K4J8</accession>
<evidence type="ECO:0000313" key="3">
    <source>
        <dbReference type="EMBL" id="ASG25384.1"/>
    </source>
</evidence>
<dbReference type="Pfam" id="PF01569">
    <property type="entry name" value="PAP2"/>
    <property type="match status" value="1"/>
</dbReference>
<feature type="transmembrane region" description="Helical" evidence="1">
    <location>
        <begin position="92"/>
        <end position="111"/>
    </location>
</feature>
<reference evidence="3 4" key="1">
    <citation type="submission" date="2017-06" db="EMBL/GenBank/DDBJ databases">
        <title>Complete genome sequence of Nitrospirillum amazonense strain CBAmC, an endophytic nitrogen-fixing and plant growth-promoting bacterium, isolated from sugarcane.</title>
        <authorList>
            <person name="Schwab S."/>
            <person name="dos Santos Teixeira K.R."/>
            <person name="Simoes Araujo J.L."/>
            <person name="Soares Vidal M."/>
            <person name="Borges de Freitas H.R."/>
            <person name="Rivello Crivelaro A.L."/>
            <person name="Bueno de Camargo Nunes A."/>
            <person name="dos Santos C.M."/>
            <person name="Palmeira da Silva Rosa D."/>
            <person name="da Silva Padilha D."/>
            <person name="da Silva E."/>
            <person name="Araujo Terra L."/>
            <person name="Soares Mendes V."/>
            <person name="Farinelli L."/>
            <person name="Magalhaes Cruz L."/>
            <person name="Baldani J.I."/>
        </authorList>
    </citation>
    <scope>NUCLEOTIDE SEQUENCE [LARGE SCALE GENOMIC DNA]</scope>
    <source>
        <strain evidence="3 4">CBAmC</strain>
    </source>
</reference>
<dbReference type="AlphaFoldDB" id="A0A248K4J8"/>
<evidence type="ECO:0000313" key="4">
    <source>
        <dbReference type="Proteomes" id="UP000197153"/>
    </source>
</evidence>
<dbReference type="InterPro" id="IPR036938">
    <property type="entry name" value="PAP2/HPO_sf"/>
</dbReference>
<feature type="transmembrane region" description="Helical" evidence="1">
    <location>
        <begin position="66"/>
        <end position="85"/>
    </location>
</feature>
<dbReference type="KEGG" id="nao:Y958_31115"/>
<feature type="transmembrane region" description="Helical" evidence="1">
    <location>
        <begin position="123"/>
        <end position="143"/>
    </location>
</feature>
<dbReference type="EMBL" id="CP022113">
    <property type="protein sequence ID" value="ASG25384.1"/>
    <property type="molecule type" value="Genomic_DNA"/>
</dbReference>
<organism evidence="3 4">
    <name type="scientific">Nitrospirillum viridazoti CBAmc</name>
    <dbReference type="NCBI Taxonomy" id="1441467"/>
    <lineage>
        <taxon>Bacteria</taxon>
        <taxon>Pseudomonadati</taxon>
        <taxon>Pseudomonadota</taxon>
        <taxon>Alphaproteobacteria</taxon>
        <taxon>Rhodospirillales</taxon>
        <taxon>Azospirillaceae</taxon>
        <taxon>Nitrospirillum</taxon>
        <taxon>Nitrospirillum viridazoti</taxon>
    </lineage>
</organism>
<evidence type="ECO:0000259" key="2">
    <source>
        <dbReference type="Pfam" id="PF01569"/>
    </source>
</evidence>